<dbReference type="InterPro" id="IPR002018">
    <property type="entry name" value="CarbesteraseB"/>
</dbReference>
<protein>
    <submittedName>
        <fullName evidence="2">Para-nitrobenzyl esterase</fullName>
    </submittedName>
</protein>
<dbReference type="InterPro" id="IPR029058">
    <property type="entry name" value="AB_hydrolase_fold"/>
</dbReference>
<name>A0A1I2AVK5_9BURK</name>
<dbReference type="STRING" id="1177982.SAMN04489711_102257"/>
<dbReference type="Pfam" id="PF00135">
    <property type="entry name" value="COesterase"/>
    <property type="match status" value="1"/>
</dbReference>
<gene>
    <name evidence="2" type="ORF">SAMN04489711_102257</name>
</gene>
<dbReference type="PANTHER" id="PTHR11559">
    <property type="entry name" value="CARBOXYLESTERASE"/>
    <property type="match status" value="1"/>
</dbReference>
<dbReference type="SUPFAM" id="SSF53474">
    <property type="entry name" value="alpha/beta-Hydrolases"/>
    <property type="match status" value="1"/>
</dbReference>
<proteinExistence type="predicted"/>
<feature type="domain" description="Carboxylesterase type B" evidence="1">
    <location>
        <begin position="16"/>
        <end position="482"/>
    </location>
</feature>
<keyword evidence="3" id="KW-1185">Reference proteome</keyword>
<evidence type="ECO:0000313" key="3">
    <source>
        <dbReference type="Proteomes" id="UP000199119"/>
    </source>
</evidence>
<dbReference type="Gene3D" id="3.40.50.1820">
    <property type="entry name" value="alpha/beta hydrolase"/>
    <property type="match status" value="1"/>
</dbReference>
<sequence>MTQAAPAAYCEAVLDHGGRLRGRVEAGLRVFRGIPYAQAPFGALRFQPPAPQPAWQGVRDALAFAPAAPQLPRVAHAHTPVVGGPDCLALNIWAPTDAGRPLPVMVWVHGGGFFRGAASDPLYDGAAWARSGVVFVSVQYRLGIDGFLQIPGTPDNRGLLDIVAALQWVRRHIGAWNGDAERVTVFGQSAGAGALACLLGMPQAQGLFQRAILQSPSVACQTPVEAAAAREAVAALAGVAPEREALAQAPLPAVLHAVHRLAVDPALRRRMGLGGRQFFPLRPVVDGQVLPASPLVAMQQLWAAQPAQARALQILVGSNADEMRLYHLPTGLWDQATDAHVDAFAEDAELPTALVATYRARVDGGRATPGALLAALQADYYYRAPALGIALLASRCTGGAHRYSFEWPSLQAGGRLGAAHAVELPFVFANLRTPQGLEFTGPSPPPALSQAMHRCWARFAESGDPGWPAFTEREAWTMRFGTDQACTGQPDDALLQLWDAPT</sequence>
<evidence type="ECO:0000259" key="1">
    <source>
        <dbReference type="Pfam" id="PF00135"/>
    </source>
</evidence>
<dbReference type="Proteomes" id="UP000199119">
    <property type="component" value="Unassembled WGS sequence"/>
</dbReference>
<dbReference type="InterPro" id="IPR050309">
    <property type="entry name" value="Type-B_Carboxylest/Lipase"/>
</dbReference>
<accession>A0A1I2AVK5</accession>
<reference evidence="3" key="1">
    <citation type="submission" date="2016-10" db="EMBL/GenBank/DDBJ databases">
        <authorList>
            <person name="Varghese N."/>
            <person name="Submissions S."/>
        </authorList>
    </citation>
    <scope>NUCLEOTIDE SEQUENCE [LARGE SCALE GENOMIC DNA]</scope>
    <source>
        <strain evidence="3">DSM 27981</strain>
    </source>
</reference>
<dbReference type="AlphaFoldDB" id="A0A1I2AVK5"/>
<dbReference type="OrthoDB" id="9775851at2"/>
<evidence type="ECO:0000313" key="2">
    <source>
        <dbReference type="EMBL" id="SFE48035.1"/>
    </source>
</evidence>
<dbReference type="RefSeq" id="WP_092937787.1">
    <property type="nucleotide sequence ID" value="NZ_FONX01000002.1"/>
</dbReference>
<organism evidence="2 3">
    <name type="scientific">Paracidovorax wautersii</name>
    <dbReference type="NCBI Taxonomy" id="1177982"/>
    <lineage>
        <taxon>Bacteria</taxon>
        <taxon>Pseudomonadati</taxon>
        <taxon>Pseudomonadota</taxon>
        <taxon>Betaproteobacteria</taxon>
        <taxon>Burkholderiales</taxon>
        <taxon>Comamonadaceae</taxon>
        <taxon>Paracidovorax</taxon>
    </lineage>
</organism>
<dbReference type="EMBL" id="FONX01000002">
    <property type="protein sequence ID" value="SFE48035.1"/>
    <property type="molecule type" value="Genomic_DNA"/>
</dbReference>